<evidence type="ECO:0000256" key="1">
    <source>
        <dbReference type="SAM" id="MobiDB-lite"/>
    </source>
</evidence>
<protein>
    <submittedName>
        <fullName evidence="2">Three-helix bundle dimerization domain-containing protein</fullName>
    </submittedName>
</protein>
<comment type="caution">
    <text evidence="2">The sequence shown here is derived from an EMBL/GenBank/DDBJ whole genome shotgun (WGS) entry which is preliminary data.</text>
</comment>
<dbReference type="Proteomes" id="UP001596242">
    <property type="component" value="Unassembled WGS sequence"/>
</dbReference>
<dbReference type="NCBIfam" id="NF046112">
    <property type="entry name" value="MSMEG_6209_Nter"/>
    <property type="match status" value="1"/>
</dbReference>
<dbReference type="Gene3D" id="1.10.8.1060">
    <property type="entry name" value="Corynebacterium glutamicum thioredoxin-dependent arsenate reductase, N-terminal domain"/>
    <property type="match status" value="1"/>
</dbReference>
<reference evidence="3" key="1">
    <citation type="journal article" date="2019" name="Int. J. Syst. Evol. Microbiol.">
        <title>The Global Catalogue of Microorganisms (GCM) 10K type strain sequencing project: providing services to taxonomists for standard genome sequencing and annotation.</title>
        <authorList>
            <consortium name="The Broad Institute Genomics Platform"/>
            <consortium name="The Broad Institute Genome Sequencing Center for Infectious Disease"/>
            <person name="Wu L."/>
            <person name="Ma J."/>
        </authorList>
    </citation>
    <scope>NUCLEOTIDE SEQUENCE [LARGE SCALE GENOMIC DNA]</scope>
    <source>
        <strain evidence="3">JCM 12763</strain>
    </source>
</reference>
<proteinExistence type="predicted"/>
<feature type="region of interest" description="Disordered" evidence="1">
    <location>
        <begin position="1"/>
        <end position="30"/>
    </location>
</feature>
<keyword evidence="3" id="KW-1185">Reference proteome</keyword>
<evidence type="ECO:0000313" key="3">
    <source>
        <dbReference type="Proteomes" id="UP001596242"/>
    </source>
</evidence>
<name>A0ABW1MCB4_9ACTN</name>
<gene>
    <name evidence="2" type="ORF">ACFP50_36495</name>
</gene>
<organism evidence="2 3">
    <name type="scientific">Streptomyces pratens</name>
    <dbReference type="NCBI Taxonomy" id="887456"/>
    <lineage>
        <taxon>Bacteria</taxon>
        <taxon>Bacillati</taxon>
        <taxon>Actinomycetota</taxon>
        <taxon>Actinomycetes</taxon>
        <taxon>Kitasatosporales</taxon>
        <taxon>Streptomycetaceae</taxon>
        <taxon>Streptomyces</taxon>
    </lineage>
</organism>
<sequence length="91" mass="10296">MQPQPRQHPQLPAPGGRGVPEDSRETAAVREVTERLKSAYTGRRTAQEVEAVVGEAYNHLRDRPVRDFVPVLVERRARRILADLPDPSEMD</sequence>
<feature type="compositionally biased region" description="Basic and acidic residues" evidence="1">
    <location>
        <begin position="19"/>
        <end position="30"/>
    </location>
</feature>
<dbReference type="RefSeq" id="WP_386407197.1">
    <property type="nucleotide sequence ID" value="NZ_JBHSPT010000136.1"/>
</dbReference>
<dbReference type="EMBL" id="JBHSPT010000136">
    <property type="protein sequence ID" value="MFC6060702.1"/>
    <property type="molecule type" value="Genomic_DNA"/>
</dbReference>
<accession>A0ABW1MCB4</accession>
<evidence type="ECO:0000313" key="2">
    <source>
        <dbReference type="EMBL" id="MFC6060702.1"/>
    </source>
</evidence>